<dbReference type="PROSITE" id="PS52020">
    <property type="entry name" value="CRESS_DNA_REP"/>
    <property type="match status" value="1"/>
</dbReference>
<evidence type="ECO:0000256" key="3">
    <source>
        <dbReference type="ARBA" id="ARBA00022705"/>
    </source>
</evidence>
<evidence type="ECO:0000313" key="13">
    <source>
        <dbReference type="Proteomes" id="UP000277742"/>
    </source>
</evidence>
<keyword evidence="2" id="KW-0548">Nucleotidyltransferase</keyword>
<dbReference type="SUPFAM" id="SSF52540">
    <property type="entry name" value="P-loop containing nucleoside triphosphate hydrolases"/>
    <property type="match status" value="1"/>
</dbReference>
<evidence type="ECO:0000256" key="5">
    <source>
        <dbReference type="ARBA" id="ARBA00022723"/>
    </source>
</evidence>
<dbReference type="GO" id="GO:0016787">
    <property type="term" value="F:hydrolase activity"/>
    <property type="evidence" value="ECO:0007669"/>
    <property type="project" value="UniProtKB-KW"/>
</dbReference>
<evidence type="ECO:0000256" key="1">
    <source>
        <dbReference type="ARBA" id="ARBA00022679"/>
    </source>
</evidence>
<proteinExistence type="predicted"/>
<keyword evidence="9" id="KW-0190">Covalent protein-DNA linkage</keyword>
<keyword evidence="5" id="KW-0479">Metal-binding</keyword>
<accession>A0A3R9JI30</accession>
<feature type="domain" description="CRESS-DNA virus Rep endonuclease" evidence="11">
    <location>
        <begin position="43"/>
        <end position="155"/>
    </location>
</feature>
<dbReference type="InterPro" id="IPR049912">
    <property type="entry name" value="CRESS_DNA_REP"/>
</dbReference>
<organism evidence="12 13">
    <name type="scientific">Streptococcus mitis</name>
    <dbReference type="NCBI Taxonomy" id="28037"/>
    <lineage>
        <taxon>Bacteria</taxon>
        <taxon>Bacillati</taxon>
        <taxon>Bacillota</taxon>
        <taxon>Bacilli</taxon>
        <taxon>Lactobacillales</taxon>
        <taxon>Streptococcaceae</taxon>
        <taxon>Streptococcus</taxon>
        <taxon>Streptococcus mitis group</taxon>
    </lineage>
</organism>
<reference evidence="12 13" key="1">
    <citation type="submission" date="2018-11" db="EMBL/GenBank/DDBJ databases">
        <title>Species Designations Belie Phenotypic and Genotypic Heterogeneity in Oral Streptococci.</title>
        <authorList>
            <person name="Velsko I."/>
        </authorList>
    </citation>
    <scope>NUCLEOTIDE SEQUENCE [LARGE SCALE GENOMIC DNA]</scope>
    <source>
        <strain evidence="12 13">BCA12</strain>
    </source>
</reference>
<evidence type="ECO:0000259" key="11">
    <source>
        <dbReference type="PROSITE" id="PS52020"/>
    </source>
</evidence>
<dbReference type="AlphaFoldDB" id="A0A3R9JI30"/>
<dbReference type="GO" id="GO:0004519">
    <property type="term" value="F:endonuclease activity"/>
    <property type="evidence" value="ECO:0007669"/>
    <property type="project" value="UniProtKB-KW"/>
</dbReference>
<name>A0A3R9JI30_STRMT</name>
<dbReference type="GO" id="GO:0006260">
    <property type="term" value="P:DNA replication"/>
    <property type="evidence" value="ECO:0007669"/>
    <property type="project" value="UniProtKB-KW"/>
</dbReference>
<dbReference type="Gene3D" id="3.40.1310.20">
    <property type="match status" value="1"/>
</dbReference>
<protein>
    <recommendedName>
        <fullName evidence="11">CRESS-DNA virus Rep endonuclease domain-containing protein</fullName>
    </recommendedName>
</protein>
<evidence type="ECO:0000256" key="4">
    <source>
        <dbReference type="ARBA" id="ARBA00022722"/>
    </source>
</evidence>
<dbReference type="GO" id="GO:0003677">
    <property type="term" value="F:DNA binding"/>
    <property type="evidence" value="ECO:0007669"/>
    <property type="project" value="UniProtKB-KW"/>
</dbReference>
<evidence type="ECO:0000256" key="7">
    <source>
        <dbReference type="ARBA" id="ARBA00022759"/>
    </source>
</evidence>
<dbReference type="GO" id="GO:0000166">
    <property type="term" value="F:nucleotide binding"/>
    <property type="evidence" value="ECO:0007669"/>
    <property type="project" value="UniProtKB-KW"/>
</dbReference>
<dbReference type="RefSeq" id="WP_125416488.1">
    <property type="nucleotide sequence ID" value="NZ_RJNR01000006.1"/>
</dbReference>
<evidence type="ECO:0000256" key="9">
    <source>
        <dbReference type="ARBA" id="ARBA00023124"/>
    </source>
</evidence>
<evidence type="ECO:0000256" key="10">
    <source>
        <dbReference type="ARBA" id="ARBA00023125"/>
    </source>
</evidence>
<evidence type="ECO:0000256" key="6">
    <source>
        <dbReference type="ARBA" id="ARBA00022741"/>
    </source>
</evidence>
<sequence>MKTKELNSSFRANSYCCVLNNVDKLFDKSSDFFEASRFSDKTRKRIKEFRGNLEQDSYNPEEIVDFLMELWIGRNETCVCAVNYEIGDNGTHHCHMVLEDKQSFRFATLQKIFPTIHAELTRGTKEEVIAYFEKSGKHEEKAHTILVPMKLHGELRASKQGQRSDLDYIQQRIEEGSTPEEIMIERLEYRKYTKMIKEHYYQFRVQNTPDHKDLKVYWHTGDSGSGKSYTQVELKREFGREAVYVWSDYQNGGLDGYQGESILFMEEYKAELPYAEFLKVTDCYPQQMHARYSNVYALWNTIHLTSIFSPEKVYELMVPEEKRSADTAEQMMRRISKVVYHFKVTTEEGKYLYKQLIFSVEDYNNHSQEQIERFAYQFDCSNPDVLIYDFEKDAFYSTMNPIRNKIKNSSKPSPKSFNEQK</sequence>
<evidence type="ECO:0000256" key="8">
    <source>
        <dbReference type="ARBA" id="ARBA00022801"/>
    </source>
</evidence>
<keyword evidence="10" id="KW-0238">DNA-binding</keyword>
<comment type="caution">
    <text evidence="12">The sequence shown here is derived from an EMBL/GenBank/DDBJ whole genome shotgun (WGS) entry which is preliminary data.</text>
</comment>
<dbReference type="GO" id="GO:0016779">
    <property type="term" value="F:nucleotidyltransferase activity"/>
    <property type="evidence" value="ECO:0007669"/>
    <property type="project" value="UniProtKB-KW"/>
</dbReference>
<dbReference type="InterPro" id="IPR027417">
    <property type="entry name" value="P-loop_NTPase"/>
</dbReference>
<gene>
    <name evidence="12" type="ORF">D8855_05505</name>
</gene>
<keyword evidence="6" id="KW-0547">Nucleotide-binding</keyword>
<dbReference type="GO" id="GO:0046872">
    <property type="term" value="F:metal ion binding"/>
    <property type="evidence" value="ECO:0007669"/>
    <property type="project" value="UniProtKB-KW"/>
</dbReference>
<keyword evidence="4" id="KW-0540">Nuclease</keyword>
<keyword evidence="8" id="KW-0378">Hydrolase</keyword>
<evidence type="ECO:0000313" key="12">
    <source>
        <dbReference type="EMBL" id="RSI81962.1"/>
    </source>
</evidence>
<dbReference type="EMBL" id="RJNR01000006">
    <property type="protein sequence ID" value="RSI81962.1"/>
    <property type="molecule type" value="Genomic_DNA"/>
</dbReference>
<dbReference type="Proteomes" id="UP000277742">
    <property type="component" value="Unassembled WGS sequence"/>
</dbReference>
<evidence type="ECO:0000256" key="2">
    <source>
        <dbReference type="ARBA" id="ARBA00022695"/>
    </source>
</evidence>
<keyword evidence="3" id="KW-0235">DNA replication</keyword>
<keyword evidence="1" id="KW-0808">Transferase</keyword>
<keyword evidence="7" id="KW-0255">Endonuclease</keyword>